<keyword evidence="2" id="KW-1185">Reference proteome</keyword>
<protein>
    <submittedName>
        <fullName evidence="1">Uncharacterized protein</fullName>
    </submittedName>
</protein>
<dbReference type="Proteomes" id="UP000674084">
    <property type="component" value="Unassembled WGS sequence"/>
</dbReference>
<reference evidence="1 2" key="1">
    <citation type="submission" date="2021-04" db="EMBL/GenBank/DDBJ databases">
        <title>Whole-genome sequencing of Saccharopolyspora endophytica KCTC 19397.</title>
        <authorList>
            <person name="Ay H."/>
            <person name="Saygin H."/>
            <person name="Sahin N."/>
        </authorList>
    </citation>
    <scope>NUCLEOTIDE SEQUENCE [LARGE SCALE GENOMIC DNA]</scope>
    <source>
        <strain evidence="1 2">KCTC 19397</strain>
    </source>
</reference>
<gene>
    <name evidence="1" type="ORF">KBO27_05955</name>
</gene>
<name>A0ABS5DB40_9PSEU</name>
<dbReference type="RefSeq" id="WP_210968924.1">
    <property type="nucleotide sequence ID" value="NZ_JAGPXE010000002.1"/>
</dbReference>
<evidence type="ECO:0000313" key="2">
    <source>
        <dbReference type="Proteomes" id="UP000674084"/>
    </source>
</evidence>
<organism evidence="1 2">
    <name type="scientific">Saccharopolyspora endophytica</name>
    <dbReference type="NCBI Taxonomy" id="543886"/>
    <lineage>
        <taxon>Bacteria</taxon>
        <taxon>Bacillati</taxon>
        <taxon>Actinomycetota</taxon>
        <taxon>Actinomycetes</taxon>
        <taxon>Pseudonocardiales</taxon>
        <taxon>Pseudonocardiaceae</taxon>
        <taxon>Saccharopolyspora</taxon>
    </lineage>
</organism>
<comment type="caution">
    <text evidence="1">The sequence shown here is derived from an EMBL/GenBank/DDBJ whole genome shotgun (WGS) entry which is preliminary data.</text>
</comment>
<proteinExistence type="predicted"/>
<dbReference type="EMBL" id="JAGPXE010000002">
    <property type="protein sequence ID" value="MBQ0923477.1"/>
    <property type="molecule type" value="Genomic_DNA"/>
</dbReference>
<evidence type="ECO:0000313" key="1">
    <source>
        <dbReference type="EMBL" id="MBQ0923477.1"/>
    </source>
</evidence>
<accession>A0ABS5DB40</accession>
<sequence length="115" mass="12041">MGENYQINITGSGQLNADAVAVGTGAKAVSHGSSRELRDEIRQLLEEVRKAVRDGELVEEVAHDAEELVEATEADNPDETKVRGLLDKISSAVQPVGALATTVSEIQGAVGALFG</sequence>